<keyword evidence="6" id="KW-0472">Membrane</keyword>
<feature type="region of interest" description="Disordered" evidence="5">
    <location>
        <begin position="403"/>
        <end position="463"/>
    </location>
</feature>
<dbReference type="OMA" id="LMDGMFY"/>
<evidence type="ECO:0000256" key="3">
    <source>
        <dbReference type="ARBA" id="ARBA00022729"/>
    </source>
</evidence>
<dbReference type="Proteomes" id="UP000093122">
    <property type="component" value="Unassembled WGS sequence"/>
</dbReference>
<dbReference type="InterPro" id="IPR019931">
    <property type="entry name" value="LPXTG_anchor"/>
</dbReference>
<comment type="caution">
    <text evidence="10">The sequence shown here is derived from an EMBL/GenBank/DDBJ whole genome shotgun (WGS) entry which is preliminary data.</text>
</comment>
<sequence>MNKSFNTKLGLVTVAVLSGIVLTSQLPVNAKAETPVMAASAQQGFRFVATVVDSQTHVLPGKLVTLSEVTSGQPKIIASVKTNDAGQAIFNNLPIKRNLSVSVDGQVKGYTIRTDVAGSSKAASFTATGVGTNEPTYSKKTIDITVRDQNAEPVSGRTVTLKTQAGREIASLVSGDNGLTRFTDRLLDGTFYQYFVDGKKIGDIVPGESRSAYVNVAPKKDYFTFTVTALDKDGLVVKGKEVTLTDITDGKAVALASLKTNDNGQAIFTNLPLSRNISVSIDGKSKGYTLRTDVAGSHKAAAFYVDGKGTKAPQFSAEAAVVTVYDANGNTIANQEVTLTNSNGTIVAKGLTEKDGKARFANKLMAGTLYNIFVNGIEMPKTALVGSDVSVFLTDKQIKKEKPVTPDKLDKEMNQEKEKELLDTPKPVPPTSKPTAPIKNKKDDSPKKFTKSQSSSLKSSVKAIGAKPKAMTALAKKLPKTGDQAISILTLVGFIVTGLAIMLGFLKKSRSK</sequence>
<dbReference type="EMBL" id="MAWT01000033">
    <property type="protein sequence ID" value="OCM71202.1"/>
    <property type="molecule type" value="Genomic_DNA"/>
</dbReference>
<keyword evidence="1" id="KW-0134">Cell wall</keyword>
<dbReference type="AlphaFoldDB" id="A0A0E1EGX6"/>
<evidence type="ECO:0000313" key="12">
    <source>
        <dbReference type="Proteomes" id="UP000256718"/>
    </source>
</evidence>
<dbReference type="InterPro" id="IPR008964">
    <property type="entry name" value="Invasin/intimin_cell_adhesion"/>
</dbReference>
<dbReference type="InterPro" id="IPR013783">
    <property type="entry name" value="Ig-like_fold"/>
</dbReference>
<evidence type="ECO:0000256" key="5">
    <source>
        <dbReference type="SAM" id="MobiDB-lite"/>
    </source>
</evidence>
<dbReference type="SUPFAM" id="SSF49373">
    <property type="entry name" value="Invasin/intimin cell-adhesion fragments"/>
    <property type="match status" value="2"/>
</dbReference>
<dbReference type="NCBIfam" id="TIGR01167">
    <property type="entry name" value="LPXTG_anchor"/>
    <property type="match status" value="1"/>
</dbReference>
<dbReference type="Proteomes" id="UP000256718">
    <property type="component" value="Unassembled WGS sequence"/>
</dbReference>
<keyword evidence="6" id="KW-0812">Transmembrane</keyword>
<keyword evidence="3 7" id="KW-0732">Signal</keyword>
<reference evidence="9 11" key="1">
    <citation type="journal article" date="2016" name="Sci. Rep.">
        <title>Serotype IV Streptococcus agalactiae ST-452 has arisen from large genomic recombination events between CC23 and the hypervirulent CC17 lineages.</title>
        <authorList>
            <person name="Campisi E."/>
            <person name="Rinaudo C.D."/>
            <person name="Donati C."/>
            <person name="Barucco M."/>
            <person name="Torricelli G."/>
            <person name="Edwards M.S."/>
            <person name="Baker C.J."/>
            <person name="Margarit I."/>
            <person name="Rosini R."/>
        </authorList>
    </citation>
    <scope>NUCLEOTIDE SEQUENCE [LARGE SCALE GENOMIC DNA]</scope>
    <source>
        <strain evidence="9 11">CZ-PW-140</strain>
    </source>
</reference>
<evidence type="ECO:0000259" key="8">
    <source>
        <dbReference type="PROSITE" id="PS50847"/>
    </source>
</evidence>
<reference evidence="10 12" key="2">
    <citation type="journal article" date="2018" name="Emerg. Microbes Infect.">
        <title>Phenotypic and molecular analysis of nontypeable Group B streptococci: identification of cps2a and hybrid cps2a/cps5 Group B streptococcal capsule gene clusters.</title>
        <authorList>
            <person name="Alhhazmi A."/>
            <person name="Tyrrell G.J."/>
        </authorList>
    </citation>
    <scope>NUCLEOTIDE SEQUENCE [LARGE SCALE GENOMIC DNA]</scope>
    <source>
        <strain evidence="10 12">PLGBS17</strain>
    </source>
</reference>
<feature type="compositionally biased region" description="Low complexity" evidence="5">
    <location>
        <begin position="451"/>
        <end position="462"/>
    </location>
</feature>
<evidence type="ECO:0000256" key="7">
    <source>
        <dbReference type="SAM" id="SignalP"/>
    </source>
</evidence>
<evidence type="ECO:0000313" key="9">
    <source>
        <dbReference type="EMBL" id="OCM71202.1"/>
    </source>
</evidence>
<keyword evidence="2" id="KW-0964">Secreted</keyword>
<evidence type="ECO:0000313" key="11">
    <source>
        <dbReference type="Proteomes" id="UP000093122"/>
    </source>
</evidence>
<dbReference type="RefSeq" id="WP_001043090.1">
    <property type="nucleotide sequence ID" value="NZ_AP018935.1"/>
</dbReference>
<name>A0A0E1EGX6_STRAG</name>
<proteinExistence type="predicted"/>
<dbReference type="KEGG" id="sage:EN72_04595"/>
<evidence type="ECO:0000313" key="10">
    <source>
        <dbReference type="EMBL" id="RDY81587.1"/>
    </source>
</evidence>
<feature type="domain" description="Gram-positive cocci surface proteins LPxTG" evidence="8">
    <location>
        <begin position="478"/>
        <end position="512"/>
    </location>
</feature>
<keyword evidence="4" id="KW-0572">Peptidoglycan-anchor</keyword>
<protein>
    <submittedName>
        <fullName evidence="9">Cell surface protein</fullName>
    </submittedName>
    <submittedName>
        <fullName evidence="10">LPXTG cell wall anchor domain-containing protein</fullName>
    </submittedName>
</protein>
<feature type="signal peptide" evidence="7">
    <location>
        <begin position="1"/>
        <end position="30"/>
    </location>
</feature>
<dbReference type="PROSITE" id="PS50847">
    <property type="entry name" value="GRAM_POS_ANCHORING"/>
    <property type="match status" value="1"/>
</dbReference>
<feature type="compositionally biased region" description="Basic and acidic residues" evidence="5">
    <location>
        <begin position="403"/>
        <end position="423"/>
    </location>
</feature>
<dbReference type="EMBL" id="QHGZ01000154">
    <property type="protein sequence ID" value="RDY81587.1"/>
    <property type="molecule type" value="Genomic_DNA"/>
</dbReference>
<evidence type="ECO:0000256" key="4">
    <source>
        <dbReference type="ARBA" id="ARBA00023088"/>
    </source>
</evidence>
<keyword evidence="6" id="KW-1133">Transmembrane helix</keyword>
<accession>A0A0E1EGX6</accession>
<evidence type="ECO:0000256" key="6">
    <source>
        <dbReference type="SAM" id="Phobius"/>
    </source>
</evidence>
<evidence type="ECO:0000256" key="1">
    <source>
        <dbReference type="ARBA" id="ARBA00022512"/>
    </source>
</evidence>
<evidence type="ECO:0000256" key="2">
    <source>
        <dbReference type="ARBA" id="ARBA00022525"/>
    </source>
</evidence>
<gene>
    <name evidence="9" type="ORF">AX245_05125</name>
    <name evidence="10" type="ORF">C4618_06870</name>
</gene>
<dbReference type="Gene3D" id="2.60.40.10">
    <property type="entry name" value="Immunoglobulins"/>
    <property type="match status" value="2"/>
</dbReference>
<organism evidence="10 12">
    <name type="scientific">Streptococcus agalactiae</name>
    <dbReference type="NCBI Taxonomy" id="1311"/>
    <lineage>
        <taxon>Bacteria</taxon>
        <taxon>Bacillati</taxon>
        <taxon>Bacillota</taxon>
        <taxon>Bacilli</taxon>
        <taxon>Lactobacillales</taxon>
        <taxon>Streptococcaceae</taxon>
        <taxon>Streptococcus</taxon>
    </lineage>
</organism>
<feature type="chain" id="PRO_5044365426" evidence="7">
    <location>
        <begin position="31"/>
        <end position="512"/>
    </location>
</feature>
<feature type="transmembrane region" description="Helical" evidence="6">
    <location>
        <begin position="485"/>
        <end position="506"/>
    </location>
</feature>
<dbReference type="Pfam" id="PF00746">
    <property type="entry name" value="Gram_pos_anchor"/>
    <property type="match status" value="1"/>
</dbReference>